<gene>
    <name evidence="1" type="primary">A08g502500.1_BraROA</name>
    <name evidence="1" type="ORF">IGI04_029975</name>
</gene>
<proteinExistence type="predicted"/>
<evidence type="ECO:0000313" key="2">
    <source>
        <dbReference type="Proteomes" id="UP000823674"/>
    </source>
</evidence>
<dbReference type="Proteomes" id="UP000823674">
    <property type="component" value="Chromosome A08"/>
</dbReference>
<dbReference type="EMBL" id="JADBGQ010000007">
    <property type="protein sequence ID" value="KAG5388434.1"/>
    <property type="molecule type" value="Genomic_DNA"/>
</dbReference>
<name>A0ABQ7LPH2_BRACM</name>
<organism evidence="1 2">
    <name type="scientific">Brassica rapa subsp. trilocularis</name>
    <dbReference type="NCBI Taxonomy" id="1813537"/>
    <lineage>
        <taxon>Eukaryota</taxon>
        <taxon>Viridiplantae</taxon>
        <taxon>Streptophyta</taxon>
        <taxon>Embryophyta</taxon>
        <taxon>Tracheophyta</taxon>
        <taxon>Spermatophyta</taxon>
        <taxon>Magnoliopsida</taxon>
        <taxon>eudicotyledons</taxon>
        <taxon>Gunneridae</taxon>
        <taxon>Pentapetalae</taxon>
        <taxon>rosids</taxon>
        <taxon>malvids</taxon>
        <taxon>Brassicales</taxon>
        <taxon>Brassicaceae</taxon>
        <taxon>Brassiceae</taxon>
        <taxon>Brassica</taxon>
    </lineage>
</organism>
<evidence type="ECO:0000313" key="1">
    <source>
        <dbReference type="EMBL" id="KAG5388434.1"/>
    </source>
</evidence>
<accession>A0ABQ7LPH2</accession>
<sequence length="123" mass="14724">MISRRWDLGIGEDDWVVVIYQDHKMDYGNQGIYSARLGIVLGIKKGICRRLRKFQIGTQWRWSPQIIKTELWIFPGCIFDSESLFSFLYILEIDLRYQGFGAWILWFLWGLKSESIKSQRKIW</sequence>
<reference evidence="1 2" key="1">
    <citation type="submission" date="2021-03" db="EMBL/GenBank/DDBJ databases">
        <authorList>
            <person name="King G.J."/>
            <person name="Bancroft I."/>
            <person name="Baten A."/>
            <person name="Bloomfield J."/>
            <person name="Borpatragohain P."/>
            <person name="He Z."/>
            <person name="Irish N."/>
            <person name="Irwin J."/>
            <person name="Liu K."/>
            <person name="Mauleon R.P."/>
            <person name="Moore J."/>
            <person name="Morris R."/>
            <person name="Ostergaard L."/>
            <person name="Wang B."/>
            <person name="Wells R."/>
        </authorList>
    </citation>
    <scope>NUCLEOTIDE SEQUENCE [LARGE SCALE GENOMIC DNA]</scope>
    <source>
        <strain evidence="1">R-o-18</strain>
        <tissue evidence="1">Leaf</tissue>
    </source>
</reference>
<protein>
    <submittedName>
        <fullName evidence="1">Uncharacterized protein</fullName>
    </submittedName>
</protein>
<comment type="caution">
    <text evidence="1">The sequence shown here is derived from an EMBL/GenBank/DDBJ whole genome shotgun (WGS) entry which is preliminary data.</text>
</comment>
<keyword evidence="2" id="KW-1185">Reference proteome</keyword>